<sequence length="322" mass="36818">MYHTTILYYMYWVSTYFLHISRKEQLSKARLHMCIRAFHPATGCLPYLLPLCRAPLLARQLKVPLLYLKRWAMSAYPVGFRLSLLFPSIPILYGHFSTNTSMVASSVQDLRFSSMFETLSLDVRLCVLEFLQPCDILAVGQTCRTLCQMMKYRAVWMNALRGVMERHSINPATFPVRTMALPLLKHLAFSPHRFISLVKKSNGASIRPMSIRVISPRLSNADKKKYRITDKDGINDIYMEPGGRYLASLSCYQNSTLITIWDLGFSGGDAIKPIVRQLVSMSDLTLDGFYSDRQRLGKFYLILSQNSPPSTSHPGQWSFYSP</sequence>
<dbReference type="EMBL" id="JADNYJ010000158">
    <property type="protein sequence ID" value="KAF8878485.1"/>
    <property type="molecule type" value="Genomic_DNA"/>
</dbReference>
<proteinExistence type="predicted"/>
<evidence type="ECO:0000313" key="2">
    <source>
        <dbReference type="Proteomes" id="UP000724874"/>
    </source>
</evidence>
<dbReference type="SUPFAM" id="SSF81383">
    <property type="entry name" value="F-box domain"/>
    <property type="match status" value="1"/>
</dbReference>
<dbReference type="Proteomes" id="UP000724874">
    <property type="component" value="Unassembled WGS sequence"/>
</dbReference>
<evidence type="ECO:0008006" key="3">
    <source>
        <dbReference type="Google" id="ProtNLM"/>
    </source>
</evidence>
<protein>
    <recommendedName>
        <fullName evidence="3">F-box domain-containing protein</fullName>
    </recommendedName>
</protein>
<dbReference type="OrthoDB" id="2688364at2759"/>
<dbReference type="InterPro" id="IPR036047">
    <property type="entry name" value="F-box-like_dom_sf"/>
</dbReference>
<name>A0A9P5TGK4_GYMJU</name>
<organism evidence="1 2">
    <name type="scientific">Gymnopilus junonius</name>
    <name type="common">Spectacular rustgill mushroom</name>
    <name type="synonym">Gymnopilus spectabilis subsp. junonius</name>
    <dbReference type="NCBI Taxonomy" id="109634"/>
    <lineage>
        <taxon>Eukaryota</taxon>
        <taxon>Fungi</taxon>
        <taxon>Dikarya</taxon>
        <taxon>Basidiomycota</taxon>
        <taxon>Agaricomycotina</taxon>
        <taxon>Agaricomycetes</taxon>
        <taxon>Agaricomycetidae</taxon>
        <taxon>Agaricales</taxon>
        <taxon>Agaricineae</taxon>
        <taxon>Hymenogastraceae</taxon>
        <taxon>Gymnopilus</taxon>
    </lineage>
</organism>
<accession>A0A9P5TGK4</accession>
<keyword evidence="2" id="KW-1185">Reference proteome</keyword>
<dbReference type="AlphaFoldDB" id="A0A9P5TGK4"/>
<reference evidence="1" key="1">
    <citation type="submission" date="2020-11" db="EMBL/GenBank/DDBJ databases">
        <authorList>
            <consortium name="DOE Joint Genome Institute"/>
            <person name="Ahrendt S."/>
            <person name="Riley R."/>
            <person name="Andreopoulos W."/>
            <person name="LaButti K."/>
            <person name="Pangilinan J."/>
            <person name="Ruiz-duenas F.J."/>
            <person name="Barrasa J.M."/>
            <person name="Sanchez-Garcia M."/>
            <person name="Camarero S."/>
            <person name="Miyauchi S."/>
            <person name="Serrano A."/>
            <person name="Linde D."/>
            <person name="Babiker R."/>
            <person name="Drula E."/>
            <person name="Ayuso-Fernandez I."/>
            <person name="Pacheco R."/>
            <person name="Padilla G."/>
            <person name="Ferreira P."/>
            <person name="Barriuso J."/>
            <person name="Kellner H."/>
            <person name="Castanera R."/>
            <person name="Alfaro M."/>
            <person name="Ramirez L."/>
            <person name="Pisabarro A.G."/>
            <person name="Kuo A."/>
            <person name="Tritt A."/>
            <person name="Lipzen A."/>
            <person name="He G."/>
            <person name="Yan M."/>
            <person name="Ng V."/>
            <person name="Cullen D."/>
            <person name="Martin F."/>
            <person name="Rosso M.-N."/>
            <person name="Henrissat B."/>
            <person name="Hibbett D."/>
            <person name="Martinez A.T."/>
            <person name="Grigoriev I.V."/>
        </authorList>
    </citation>
    <scope>NUCLEOTIDE SEQUENCE</scope>
    <source>
        <strain evidence="1">AH 44721</strain>
    </source>
</reference>
<comment type="caution">
    <text evidence="1">The sequence shown here is derived from an EMBL/GenBank/DDBJ whole genome shotgun (WGS) entry which is preliminary data.</text>
</comment>
<gene>
    <name evidence="1" type="ORF">CPB84DRAFT_331070</name>
</gene>
<dbReference type="Gene3D" id="1.20.1280.50">
    <property type="match status" value="1"/>
</dbReference>
<evidence type="ECO:0000313" key="1">
    <source>
        <dbReference type="EMBL" id="KAF8878485.1"/>
    </source>
</evidence>